<evidence type="ECO:0000313" key="1">
    <source>
        <dbReference type="EMBL" id="MXU90667.1"/>
    </source>
</evidence>
<proteinExistence type="predicted"/>
<reference evidence="1" key="1">
    <citation type="submission" date="2019-12" db="EMBL/GenBank/DDBJ databases">
        <title>An insight into the sialome of adult female Ixodes ricinus ticks feeding for 6 days.</title>
        <authorList>
            <person name="Perner J."/>
            <person name="Ribeiro J.M.C."/>
        </authorList>
    </citation>
    <scope>NUCLEOTIDE SEQUENCE</scope>
    <source>
        <strain evidence="1">Semi-engorged</strain>
        <tissue evidence="1">Salivary glands</tissue>
    </source>
</reference>
<accession>A0A6B0ULM2</accession>
<dbReference type="AlphaFoldDB" id="A0A6B0ULM2"/>
<sequence length="116" mass="13520">MLTFMYIHTLSTSLGLPMHCTYARKASFPSLWRYQKHTIYRHSQGAMLSECRPTHCSPLCIYTLSTSLGLPMHCTYARKASFPSLWRYQKHTIYRHSQGAMLSECRPTAHWKSFLS</sequence>
<organism evidence="1">
    <name type="scientific">Ixodes ricinus</name>
    <name type="common">Common tick</name>
    <name type="synonym">Acarus ricinus</name>
    <dbReference type="NCBI Taxonomy" id="34613"/>
    <lineage>
        <taxon>Eukaryota</taxon>
        <taxon>Metazoa</taxon>
        <taxon>Ecdysozoa</taxon>
        <taxon>Arthropoda</taxon>
        <taxon>Chelicerata</taxon>
        <taxon>Arachnida</taxon>
        <taxon>Acari</taxon>
        <taxon>Parasitiformes</taxon>
        <taxon>Ixodida</taxon>
        <taxon>Ixodoidea</taxon>
        <taxon>Ixodidae</taxon>
        <taxon>Ixodinae</taxon>
        <taxon>Ixodes</taxon>
    </lineage>
</organism>
<name>A0A6B0ULM2_IXORI</name>
<dbReference type="EMBL" id="GIFC01008584">
    <property type="protein sequence ID" value="MXU90667.1"/>
    <property type="molecule type" value="Transcribed_RNA"/>
</dbReference>
<protein>
    <submittedName>
        <fullName evidence="1">Putative secreted protein</fullName>
    </submittedName>
</protein>